<feature type="non-terminal residue" evidence="2">
    <location>
        <position position="1"/>
    </location>
</feature>
<feature type="compositionally biased region" description="Basic and acidic residues" evidence="1">
    <location>
        <begin position="33"/>
        <end position="48"/>
    </location>
</feature>
<reference evidence="2" key="1">
    <citation type="submission" date="2020-02" db="EMBL/GenBank/DDBJ databases">
        <authorList>
            <person name="Meier V. D."/>
        </authorList>
    </citation>
    <scope>NUCLEOTIDE SEQUENCE</scope>
    <source>
        <strain evidence="2">AVDCRST_MAG09</strain>
    </source>
</reference>
<accession>A0A6J4T6H8</accession>
<dbReference type="AlphaFoldDB" id="A0A6J4T6H8"/>
<protein>
    <submittedName>
        <fullName evidence="2">Uncharacterized protein</fullName>
    </submittedName>
</protein>
<evidence type="ECO:0000256" key="1">
    <source>
        <dbReference type="SAM" id="MobiDB-lite"/>
    </source>
</evidence>
<evidence type="ECO:0000313" key="2">
    <source>
        <dbReference type="EMBL" id="CAA9514544.1"/>
    </source>
</evidence>
<feature type="region of interest" description="Disordered" evidence="1">
    <location>
        <begin position="1"/>
        <end position="81"/>
    </location>
</feature>
<gene>
    <name evidence="2" type="ORF">AVDCRST_MAG09-1609</name>
</gene>
<feature type="non-terminal residue" evidence="2">
    <location>
        <position position="100"/>
    </location>
</feature>
<sequence length="100" mass="10792">GHVHQERLGVHPSTDQALGSPCRGTTTIRRRRADPCPRPRLGRPDGRRKLQSPPTRAGEMGRGRPALPAAGNAELPDGDGRSRWFRTLAGGADELCAGHR</sequence>
<dbReference type="EMBL" id="CADCVZ010000039">
    <property type="protein sequence ID" value="CAA9514544.1"/>
    <property type="molecule type" value="Genomic_DNA"/>
</dbReference>
<organism evidence="2">
    <name type="scientific">uncultured Sphingomonas sp</name>
    <dbReference type="NCBI Taxonomy" id="158754"/>
    <lineage>
        <taxon>Bacteria</taxon>
        <taxon>Pseudomonadati</taxon>
        <taxon>Pseudomonadota</taxon>
        <taxon>Alphaproteobacteria</taxon>
        <taxon>Sphingomonadales</taxon>
        <taxon>Sphingomonadaceae</taxon>
        <taxon>Sphingomonas</taxon>
        <taxon>environmental samples</taxon>
    </lineage>
</organism>
<proteinExistence type="predicted"/>
<name>A0A6J4T6H8_9SPHN</name>
<feature type="compositionally biased region" description="Polar residues" evidence="1">
    <location>
        <begin position="13"/>
        <end position="27"/>
    </location>
</feature>